<dbReference type="Gene3D" id="1.10.287.130">
    <property type="match status" value="1"/>
</dbReference>
<dbReference type="PANTHER" id="PTHR43711">
    <property type="entry name" value="TWO-COMPONENT HISTIDINE KINASE"/>
    <property type="match status" value="1"/>
</dbReference>
<protein>
    <recommendedName>
        <fullName evidence="3">histidine kinase</fullName>
        <ecNumber evidence="3">2.7.13.3</ecNumber>
    </recommendedName>
</protein>
<name>A0A383B252_9ZZZZ</name>
<dbReference type="PROSITE" id="PS50109">
    <property type="entry name" value="HIS_KIN"/>
    <property type="match status" value="1"/>
</dbReference>
<gene>
    <name evidence="11" type="ORF">METZ01_LOCUS466744</name>
</gene>
<dbReference type="GO" id="GO:0016020">
    <property type="term" value="C:membrane"/>
    <property type="evidence" value="ECO:0007669"/>
    <property type="project" value="UniProtKB-SubCell"/>
</dbReference>
<dbReference type="InterPro" id="IPR003594">
    <property type="entry name" value="HATPase_dom"/>
</dbReference>
<feature type="non-terminal residue" evidence="11">
    <location>
        <position position="1"/>
    </location>
</feature>
<dbReference type="Pfam" id="PF02518">
    <property type="entry name" value="HATPase_c"/>
    <property type="match status" value="1"/>
</dbReference>
<evidence type="ECO:0000256" key="5">
    <source>
        <dbReference type="ARBA" id="ARBA00022741"/>
    </source>
</evidence>
<evidence type="ECO:0000256" key="3">
    <source>
        <dbReference type="ARBA" id="ARBA00012438"/>
    </source>
</evidence>
<evidence type="ECO:0000313" key="11">
    <source>
        <dbReference type="EMBL" id="SVE13890.1"/>
    </source>
</evidence>
<keyword evidence="4" id="KW-0808">Transferase</keyword>
<evidence type="ECO:0000256" key="6">
    <source>
        <dbReference type="ARBA" id="ARBA00022777"/>
    </source>
</evidence>
<dbReference type="InterPro" id="IPR003661">
    <property type="entry name" value="HisK_dim/P_dom"/>
</dbReference>
<dbReference type="AlphaFoldDB" id="A0A383B252"/>
<evidence type="ECO:0000256" key="2">
    <source>
        <dbReference type="ARBA" id="ARBA00004370"/>
    </source>
</evidence>
<dbReference type="EMBL" id="UINC01196748">
    <property type="protein sequence ID" value="SVE13890.1"/>
    <property type="molecule type" value="Genomic_DNA"/>
</dbReference>
<proteinExistence type="predicted"/>
<dbReference type="PANTHER" id="PTHR43711:SF26">
    <property type="entry name" value="SENSOR HISTIDINE KINASE RCSC"/>
    <property type="match status" value="1"/>
</dbReference>
<dbReference type="SMART" id="SM00388">
    <property type="entry name" value="HisKA"/>
    <property type="match status" value="1"/>
</dbReference>
<comment type="subcellular location">
    <subcellularLocation>
        <location evidence="2">Membrane</location>
    </subcellularLocation>
</comment>
<dbReference type="GO" id="GO:0005524">
    <property type="term" value="F:ATP binding"/>
    <property type="evidence" value="ECO:0007669"/>
    <property type="project" value="UniProtKB-KW"/>
</dbReference>
<feature type="domain" description="Histidine kinase" evidence="10">
    <location>
        <begin position="69"/>
        <end position="248"/>
    </location>
</feature>
<dbReference type="SUPFAM" id="SSF47384">
    <property type="entry name" value="Homodimeric domain of signal transducing histidine kinase"/>
    <property type="match status" value="1"/>
</dbReference>
<dbReference type="Gene3D" id="3.30.565.10">
    <property type="entry name" value="Histidine kinase-like ATPase, C-terminal domain"/>
    <property type="match status" value="1"/>
</dbReference>
<dbReference type="InterPro" id="IPR005467">
    <property type="entry name" value="His_kinase_dom"/>
</dbReference>
<keyword evidence="6" id="KW-0418">Kinase</keyword>
<dbReference type="EC" id="2.7.13.3" evidence="3"/>
<keyword evidence="8" id="KW-0902">Two-component regulatory system</keyword>
<feature type="non-terminal residue" evidence="11">
    <location>
        <position position="248"/>
    </location>
</feature>
<dbReference type="FunFam" id="1.10.287.130:FF:000038">
    <property type="entry name" value="Sensory transduction histidine kinase"/>
    <property type="match status" value="1"/>
</dbReference>
<evidence type="ECO:0000256" key="8">
    <source>
        <dbReference type="ARBA" id="ARBA00023012"/>
    </source>
</evidence>
<dbReference type="SUPFAM" id="SSF55874">
    <property type="entry name" value="ATPase domain of HSP90 chaperone/DNA topoisomerase II/histidine kinase"/>
    <property type="match status" value="1"/>
</dbReference>
<evidence type="ECO:0000259" key="10">
    <source>
        <dbReference type="PROSITE" id="PS50109"/>
    </source>
</evidence>
<accession>A0A383B252</accession>
<dbReference type="InterPro" id="IPR036097">
    <property type="entry name" value="HisK_dim/P_sf"/>
</dbReference>
<reference evidence="11" key="1">
    <citation type="submission" date="2018-05" db="EMBL/GenBank/DDBJ databases">
        <authorList>
            <person name="Lanie J.A."/>
            <person name="Ng W.-L."/>
            <person name="Kazmierczak K.M."/>
            <person name="Andrzejewski T.M."/>
            <person name="Davidsen T.M."/>
            <person name="Wayne K.J."/>
            <person name="Tettelin H."/>
            <person name="Glass J.I."/>
            <person name="Rusch D."/>
            <person name="Podicherti R."/>
            <person name="Tsui H.-C.T."/>
            <person name="Winkler M.E."/>
        </authorList>
    </citation>
    <scope>NUCLEOTIDE SEQUENCE</scope>
</reference>
<organism evidence="11">
    <name type="scientific">marine metagenome</name>
    <dbReference type="NCBI Taxonomy" id="408172"/>
    <lineage>
        <taxon>unclassified sequences</taxon>
        <taxon>metagenomes</taxon>
        <taxon>ecological metagenomes</taxon>
    </lineage>
</organism>
<evidence type="ECO:0000256" key="7">
    <source>
        <dbReference type="ARBA" id="ARBA00022840"/>
    </source>
</evidence>
<evidence type="ECO:0000256" key="4">
    <source>
        <dbReference type="ARBA" id="ARBA00022679"/>
    </source>
</evidence>
<keyword evidence="7" id="KW-0067">ATP-binding</keyword>
<sequence length="248" mass="28322">QILTNQDRDLLNFVSELVAMVIERKRLEAKQLDYQANLEKKIDARTKELFYAKERAESAVQAKSEFLANMSHELRTPLNAIIGFCEILIEDAIEIEQQSFVSDLNKIHLSGKDLLALINDILDLSKIEVKKMDVNIAAFNLKEMILTVIDTLEPYANINNNLIKVNQPKKSITVRSDEMKIRQILFNLLTNACKHSEDSTVNLLIQQEEIDHLNYLSFTIEDSGLGIPKNKLEEIFEPFSQADSTENS</sequence>
<dbReference type="InterPro" id="IPR050736">
    <property type="entry name" value="Sensor_HK_Regulatory"/>
</dbReference>
<dbReference type="Pfam" id="PF00512">
    <property type="entry name" value="HisKA"/>
    <property type="match status" value="1"/>
</dbReference>
<keyword evidence="9" id="KW-0472">Membrane</keyword>
<keyword evidence="5" id="KW-0547">Nucleotide-binding</keyword>
<comment type="catalytic activity">
    <reaction evidence="1">
        <text>ATP + protein L-histidine = ADP + protein N-phospho-L-histidine.</text>
        <dbReference type="EC" id="2.7.13.3"/>
    </reaction>
</comment>
<evidence type="ECO:0000256" key="1">
    <source>
        <dbReference type="ARBA" id="ARBA00000085"/>
    </source>
</evidence>
<evidence type="ECO:0000256" key="9">
    <source>
        <dbReference type="ARBA" id="ARBA00023136"/>
    </source>
</evidence>
<dbReference type="InterPro" id="IPR036890">
    <property type="entry name" value="HATPase_C_sf"/>
</dbReference>
<dbReference type="CDD" id="cd00082">
    <property type="entry name" value="HisKA"/>
    <property type="match status" value="1"/>
</dbReference>
<dbReference type="GO" id="GO:0000155">
    <property type="term" value="F:phosphorelay sensor kinase activity"/>
    <property type="evidence" value="ECO:0007669"/>
    <property type="project" value="InterPro"/>
</dbReference>